<reference evidence="8 9" key="1">
    <citation type="journal article" date="2013" name="Biodegradation">
        <title>Quantitative proteomic analysis of ibuprofen-degrading Patulibacter sp. strain I11.</title>
        <authorList>
            <person name="Almeida B."/>
            <person name="Kjeldal H."/>
            <person name="Lolas I."/>
            <person name="Knudsen A.D."/>
            <person name="Carvalho G."/>
            <person name="Nielsen K.L."/>
            <person name="Barreto Crespo M.T."/>
            <person name="Stensballe A."/>
            <person name="Nielsen J.L."/>
        </authorList>
    </citation>
    <scope>NUCLEOTIDE SEQUENCE [LARGE SCALE GENOMIC DNA]</scope>
    <source>
        <strain evidence="8 9">I11</strain>
    </source>
</reference>
<evidence type="ECO:0000256" key="5">
    <source>
        <dbReference type="ARBA" id="ARBA00022989"/>
    </source>
</evidence>
<keyword evidence="5 7" id="KW-1133">Transmembrane helix</keyword>
<feature type="transmembrane region" description="Helical" evidence="7">
    <location>
        <begin position="167"/>
        <end position="184"/>
    </location>
</feature>
<dbReference type="PANTHER" id="PTHR30589:SF0">
    <property type="entry name" value="PHOSPHATIDYLGLYCEROL--PROLIPOPROTEIN DIACYLGLYCERYL TRANSFERASE"/>
    <property type="match status" value="1"/>
</dbReference>
<keyword evidence="3 7" id="KW-0808">Transferase</keyword>
<evidence type="ECO:0000256" key="2">
    <source>
        <dbReference type="ARBA" id="ARBA00022475"/>
    </source>
</evidence>
<comment type="pathway">
    <text evidence="7">Protein modification; lipoprotein biosynthesis (diacylglyceryl transfer).</text>
</comment>
<dbReference type="HAMAP" id="MF_01147">
    <property type="entry name" value="Lgt"/>
    <property type="match status" value="1"/>
</dbReference>
<comment type="function">
    <text evidence="7">Catalyzes the transfer of the diacylglyceryl group from phosphatidylglycerol to the sulfhydryl group of the N-terminal cysteine of a prolipoprotein, the first step in the formation of mature lipoproteins.</text>
</comment>
<evidence type="ECO:0000313" key="8">
    <source>
        <dbReference type="EMBL" id="EHN08890.1"/>
    </source>
</evidence>
<evidence type="ECO:0000256" key="6">
    <source>
        <dbReference type="ARBA" id="ARBA00023136"/>
    </source>
</evidence>
<comment type="similarity">
    <text evidence="1 7">Belongs to the Lgt family.</text>
</comment>
<dbReference type="Pfam" id="PF01790">
    <property type="entry name" value="LGT"/>
    <property type="match status" value="1"/>
</dbReference>
<dbReference type="InterPro" id="IPR001640">
    <property type="entry name" value="Lgt"/>
</dbReference>
<keyword evidence="8" id="KW-0328">Glycosyltransferase</keyword>
<name>H0EBQ2_9ACTN</name>
<comment type="catalytic activity">
    <reaction evidence="7">
        <text>L-cysteinyl-[prolipoprotein] + a 1,2-diacyl-sn-glycero-3-phospho-(1'-sn-glycerol) = an S-1,2-diacyl-sn-glyceryl-L-cysteinyl-[prolipoprotein] + sn-glycerol 1-phosphate + H(+)</text>
        <dbReference type="Rhea" id="RHEA:56712"/>
        <dbReference type="Rhea" id="RHEA-COMP:14679"/>
        <dbReference type="Rhea" id="RHEA-COMP:14680"/>
        <dbReference type="ChEBI" id="CHEBI:15378"/>
        <dbReference type="ChEBI" id="CHEBI:29950"/>
        <dbReference type="ChEBI" id="CHEBI:57685"/>
        <dbReference type="ChEBI" id="CHEBI:64716"/>
        <dbReference type="ChEBI" id="CHEBI:140658"/>
        <dbReference type="EC" id="2.5.1.145"/>
    </reaction>
</comment>
<sequence length="256" mass="27105">MQPEIDLFGIPIKTFGLCFALAFLAAGALLTRRFRELRWPADHAAEALLAALVGGLVGARLYWVIDSYDSKKDGGLLDSLFGGAGLTWYGGALGGALAVLAWAKWRKHLNLTLLGASAPALALGYAIGRVGCQVSGDGDYGKASDLPWAMAYPDGVVPTNQEVQPTPIYETLAMGLAALVLWQLRDRLRPAALFGLYLVFAGVERFVVEFWRHNPETAAGLTTAQLTSVAMLVAGAAVLLATRARGGPSAPVQRPA</sequence>
<comment type="subcellular location">
    <subcellularLocation>
        <location evidence="7">Cell membrane</location>
        <topology evidence="7">Multi-pass membrane protein</topology>
    </subcellularLocation>
</comment>
<gene>
    <name evidence="7" type="primary">lgt</name>
    <name evidence="8" type="ORF">PAI11_42850</name>
</gene>
<dbReference type="Proteomes" id="UP000005143">
    <property type="component" value="Unassembled WGS sequence"/>
</dbReference>
<keyword evidence="8" id="KW-0449">Lipoprotein</keyword>
<feature type="transmembrane region" description="Helical" evidence="7">
    <location>
        <begin position="109"/>
        <end position="127"/>
    </location>
</feature>
<accession>H0EBQ2</accession>
<feature type="transmembrane region" description="Helical" evidence="7">
    <location>
        <begin position="220"/>
        <end position="241"/>
    </location>
</feature>
<evidence type="ECO:0000256" key="4">
    <source>
        <dbReference type="ARBA" id="ARBA00022692"/>
    </source>
</evidence>
<comment type="caution">
    <text evidence="8">The sequence shown here is derived from an EMBL/GenBank/DDBJ whole genome shotgun (WGS) entry which is preliminary data.</text>
</comment>
<organism evidence="8 9">
    <name type="scientific">Patulibacter medicamentivorans</name>
    <dbReference type="NCBI Taxonomy" id="1097667"/>
    <lineage>
        <taxon>Bacteria</taxon>
        <taxon>Bacillati</taxon>
        <taxon>Actinomycetota</taxon>
        <taxon>Thermoleophilia</taxon>
        <taxon>Solirubrobacterales</taxon>
        <taxon>Patulibacteraceae</taxon>
        <taxon>Patulibacter</taxon>
    </lineage>
</organism>
<evidence type="ECO:0000256" key="3">
    <source>
        <dbReference type="ARBA" id="ARBA00022679"/>
    </source>
</evidence>
<feature type="transmembrane region" description="Helical" evidence="7">
    <location>
        <begin position="191"/>
        <end position="208"/>
    </location>
</feature>
<feature type="transmembrane region" description="Helical" evidence="7">
    <location>
        <begin position="85"/>
        <end position="102"/>
    </location>
</feature>
<keyword evidence="6 7" id="KW-0472">Membrane</keyword>
<dbReference type="GO" id="GO:0005886">
    <property type="term" value="C:plasma membrane"/>
    <property type="evidence" value="ECO:0007669"/>
    <property type="project" value="UniProtKB-SubCell"/>
</dbReference>
<dbReference type="EC" id="2.5.1.145" evidence="7"/>
<keyword evidence="9" id="KW-1185">Reference proteome</keyword>
<dbReference type="OrthoDB" id="871140at2"/>
<dbReference type="AlphaFoldDB" id="H0EBQ2"/>
<protein>
    <recommendedName>
        <fullName evidence="7">Phosphatidylglycerol--prolipoprotein diacylglyceryl transferase</fullName>
        <ecNumber evidence="7">2.5.1.145</ecNumber>
    </recommendedName>
</protein>
<keyword evidence="2 7" id="KW-1003">Cell membrane</keyword>
<evidence type="ECO:0000256" key="1">
    <source>
        <dbReference type="ARBA" id="ARBA00007150"/>
    </source>
</evidence>
<evidence type="ECO:0000313" key="9">
    <source>
        <dbReference type="Proteomes" id="UP000005143"/>
    </source>
</evidence>
<feature type="transmembrane region" description="Helical" evidence="7">
    <location>
        <begin position="12"/>
        <end position="31"/>
    </location>
</feature>
<dbReference type="RefSeq" id="WP_007579167.1">
    <property type="nucleotide sequence ID" value="NZ_AGUD01000314.1"/>
</dbReference>
<dbReference type="UniPathway" id="UPA00664"/>
<dbReference type="EMBL" id="AGUD01000314">
    <property type="protein sequence ID" value="EHN08890.1"/>
    <property type="molecule type" value="Genomic_DNA"/>
</dbReference>
<dbReference type="PANTHER" id="PTHR30589">
    <property type="entry name" value="PROLIPOPROTEIN DIACYLGLYCERYL TRANSFERASE"/>
    <property type="match status" value="1"/>
</dbReference>
<dbReference type="GO" id="GO:0042158">
    <property type="term" value="P:lipoprotein biosynthetic process"/>
    <property type="evidence" value="ECO:0007669"/>
    <property type="project" value="UniProtKB-UniRule"/>
</dbReference>
<proteinExistence type="inferred from homology"/>
<keyword evidence="4 7" id="KW-0812">Transmembrane</keyword>
<feature type="binding site" evidence="7">
    <location>
        <position position="129"/>
    </location>
    <ligand>
        <name>a 1,2-diacyl-sn-glycero-3-phospho-(1'-sn-glycerol)</name>
        <dbReference type="ChEBI" id="CHEBI:64716"/>
    </ligand>
</feature>
<dbReference type="GO" id="GO:0008961">
    <property type="term" value="F:phosphatidylglycerol-prolipoprotein diacylglyceryl transferase activity"/>
    <property type="evidence" value="ECO:0007669"/>
    <property type="project" value="UniProtKB-UniRule"/>
</dbReference>
<evidence type="ECO:0000256" key="7">
    <source>
        <dbReference type="HAMAP-Rule" id="MF_01147"/>
    </source>
</evidence>
<feature type="transmembrane region" description="Helical" evidence="7">
    <location>
        <begin position="43"/>
        <end position="65"/>
    </location>
</feature>